<keyword evidence="1" id="KW-0472">Membrane</keyword>
<dbReference type="EMBL" id="JBHSOH010000011">
    <property type="protein sequence ID" value="MFC5848846.1"/>
    <property type="molecule type" value="Genomic_DNA"/>
</dbReference>
<dbReference type="Proteomes" id="UP001595979">
    <property type="component" value="Unassembled WGS sequence"/>
</dbReference>
<feature type="transmembrane region" description="Helical" evidence="1">
    <location>
        <begin position="225"/>
        <end position="243"/>
    </location>
</feature>
<evidence type="ECO:0000313" key="3">
    <source>
        <dbReference type="EMBL" id="MFC5848846.1"/>
    </source>
</evidence>
<feature type="domain" description="Acyltransferase 3" evidence="2">
    <location>
        <begin position="9"/>
        <end position="329"/>
    </location>
</feature>
<keyword evidence="3" id="KW-0012">Acyltransferase</keyword>
<keyword evidence="1" id="KW-0812">Transmembrane</keyword>
<dbReference type="PANTHER" id="PTHR23028:SF53">
    <property type="entry name" value="ACYL_TRANSF_3 DOMAIN-CONTAINING PROTEIN"/>
    <property type="match status" value="1"/>
</dbReference>
<feature type="transmembrane region" description="Helical" evidence="1">
    <location>
        <begin position="312"/>
        <end position="334"/>
    </location>
</feature>
<evidence type="ECO:0000259" key="2">
    <source>
        <dbReference type="Pfam" id="PF01757"/>
    </source>
</evidence>
<dbReference type="InterPro" id="IPR002656">
    <property type="entry name" value="Acyl_transf_3_dom"/>
</dbReference>
<comment type="caution">
    <text evidence="3">The sequence shown here is derived from an EMBL/GenBank/DDBJ whole genome shotgun (WGS) entry which is preliminary data.</text>
</comment>
<feature type="transmembrane region" description="Helical" evidence="1">
    <location>
        <begin position="249"/>
        <end position="269"/>
    </location>
</feature>
<sequence>MISAKQFLPGLDVLRLLAALYIVMFHLSFSFSWPTLTRFFSRGPSATELFFLLSGFLLTHLYGTRTLTESERWQFLRKRWARIYPPYLLTGLLALGLGLWRGVPVGAQLDTLLLYVLMVQTWVVGESHALNGPGWSASCLMFFYLIFPVTVQWLRRMPARLLVLLAILLWLASSSGAFLLAQLPTVDLPSTWAMYLHNSPLLRSSGFVIGMIAALVLARRPVRCAPPGFSGINLLVLGALAFLPPDRLAVNNGVFEPLILLLIVAYIQAPEWVCTLAERRLFRRLVNASLCIYLLHMPLLRLSDLLFGPLTQGWQVVLYLLTVLWTSTLCNEVLCRYVTRPLSRPRPAAAGHPAAAQGAEVTAMPEPLNVRAGPV</sequence>
<keyword evidence="4" id="KW-1185">Reference proteome</keyword>
<feature type="transmembrane region" description="Helical" evidence="1">
    <location>
        <begin position="135"/>
        <end position="154"/>
    </location>
</feature>
<protein>
    <submittedName>
        <fullName evidence="3">Acyltransferase family protein</fullName>
        <ecNumber evidence="3">2.3.-.-</ecNumber>
    </submittedName>
</protein>
<keyword evidence="1" id="KW-1133">Transmembrane helix</keyword>
<feature type="transmembrane region" description="Helical" evidence="1">
    <location>
        <begin position="13"/>
        <end position="33"/>
    </location>
</feature>
<dbReference type="Pfam" id="PF01757">
    <property type="entry name" value="Acyl_transf_3"/>
    <property type="match status" value="1"/>
</dbReference>
<dbReference type="RefSeq" id="WP_380049277.1">
    <property type="nucleotide sequence ID" value="NZ_JBHSOH010000011.1"/>
</dbReference>
<feature type="transmembrane region" description="Helical" evidence="1">
    <location>
        <begin position="281"/>
        <end position="300"/>
    </location>
</feature>
<dbReference type="GO" id="GO:0016746">
    <property type="term" value="F:acyltransferase activity"/>
    <property type="evidence" value="ECO:0007669"/>
    <property type="project" value="UniProtKB-KW"/>
</dbReference>
<organism evidence="3 4">
    <name type="scientific">Deinococcus petrolearius</name>
    <dbReference type="NCBI Taxonomy" id="1751295"/>
    <lineage>
        <taxon>Bacteria</taxon>
        <taxon>Thermotogati</taxon>
        <taxon>Deinococcota</taxon>
        <taxon>Deinococci</taxon>
        <taxon>Deinococcales</taxon>
        <taxon>Deinococcaceae</taxon>
        <taxon>Deinococcus</taxon>
    </lineage>
</organism>
<feature type="transmembrane region" description="Helical" evidence="1">
    <location>
        <begin position="161"/>
        <end position="181"/>
    </location>
</feature>
<proteinExistence type="predicted"/>
<dbReference type="EC" id="2.3.-.-" evidence="3"/>
<feature type="transmembrane region" description="Helical" evidence="1">
    <location>
        <begin position="201"/>
        <end position="218"/>
    </location>
</feature>
<reference evidence="4" key="1">
    <citation type="journal article" date="2019" name="Int. J. Syst. Evol. Microbiol.">
        <title>The Global Catalogue of Microorganisms (GCM) 10K type strain sequencing project: providing services to taxonomists for standard genome sequencing and annotation.</title>
        <authorList>
            <consortium name="The Broad Institute Genomics Platform"/>
            <consortium name="The Broad Institute Genome Sequencing Center for Infectious Disease"/>
            <person name="Wu L."/>
            <person name="Ma J."/>
        </authorList>
    </citation>
    <scope>NUCLEOTIDE SEQUENCE [LARGE SCALE GENOMIC DNA]</scope>
    <source>
        <strain evidence="4">CGMCC 1.15053</strain>
    </source>
</reference>
<evidence type="ECO:0000313" key="4">
    <source>
        <dbReference type="Proteomes" id="UP001595979"/>
    </source>
</evidence>
<accession>A0ABW1DM90</accession>
<gene>
    <name evidence="3" type="ORF">ACFPQ6_11040</name>
</gene>
<evidence type="ECO:0000256" key="1">
    <source>
        <dbReference type="SAM" id="Phobius"/>
    </source>
</evidence>
<feature type="transmembrane region" description="Helical" evidence="1">
    <location>
        <begin position="45"/>
        <end position="63"/>
    </location>
</feature>
<dbReference type="InterPro" id="IPR050879">
    <property type="entry name" value="Acyltransferase_3"/>
</dbReference>
<dbReference type="PANTHER" id="PTHR23028">
    <property type="entry name" value="ACETYLTRANSFERASE"/>
    <property type="match status" value="1"/>
</dbReference>
<keyword evidence="3" id="KW-0808">Transferase</keyword>
<name>A0ABW1DM90_9DEIO</name>
<feature type="transmembrane region" description="Helical" evidence="1">
    <location>
        <begin position="83"/>
        <end position="100"/>
    </location>
</feature>